<dbReference type="STRING" id="460265.Mnod_6237"/>
<dbReference type="AlphaFoldDB" id="B8IAJ8"/>
<reference evidence="2 3" key="1">
    <citation type="submission" date="2009-01" db="EMBL/GenBank/DDBJ databases">
        <title>Complete sequence of chromosome of Methylobacterium nodulans ORS 2060.</title>
        <authorList>
            <consortium name="US DOE Joint Genome Institute"/>
            <person name="Lucas S."/>
            <person name="Copeland A."/>
            <person name="Lapidus A."/>
            <person name="Glavina del Rio T."/>
            <person name="Dalin E."/>
            <person name="Tice H."/>
            <person name="Bruce D."/>
            <person name="Goodwin L."/>
            <person name="Pitluck S."/>
            <person name="Sims D."/>
            <person name="Brettin T."/>
            <person name="Detter J.C."/>
            <person name="Han C."/>
            <person name="Larimer F."/>
            <person name="Land M."/>
            <person name="Hauser L."/>
            <person name="Kyrpides N."/>
            <person name="Ivanova N."/>
            <person name="Marx C.J."/>
            <person name="Richardson P."/>
        </authorList>
    </citation>
    <scope>NUCLEOTIDE SEQUENCE [LARGE SCALE GENOMIC DNA]</scope>
    <source>
        <strain evidence="3">LMG 21967 / CNCM I-2342 / ORS 2060</strain>
    </source>
</reference>
<evidence type="ECO:0000313" key="2">
    <source>
        <dbReference type="EMBL" id="ACL61043.1"/>
    </source>
</evidence>
<dbReference type="RefSeq" id="WP_015932626.1">
    <property type="nucleotide sequence ID" value="NC_011894.1"/>
</dbReference>
<dbReference type="InterPro" id="IPR006528">
    <property type="entry name" value="Phage_head_morphogenesis_dom"/>
</dbReference>
<dbReference type="Proteomes" id="UP000008207">
    <property type="component" value="Chromosome"/>
</dbReference>
<name>B8IAJ8_METNO</name>
<evidence type="ECO:0000259" key="1">
    <source>
        <dbReference type="Pfam" id="PF04233"/>
    </source>
</evidence>
<dbReference type="HOGENOM" id="CLU_067289_0_0_5"/>
<dbReference type="OrthoDB" id="952090at2"/>
<dbReference type="EMBL" id="CP001349">
    <property type="protein sequence ID" value="ACL61043.1"/>
    <property type="molecule type" value="Genomic_DNA"/>
</dbReference>
<dbReference type="eggNOG" id="COG2369">
    <property type="taxonomic scope" value="Bacteria"/>
</dbReference>
<keyword evidence="3" id="KW-1185">Reference proteome</keyword>
<organism evidence="2 3">
    <name type="scientific">Methylobacterium nodulans (strain LMG 21967 / CNCM I-2342 / ORS 2060)</name>
    <dbReference type="NCBI Taxonomy" id="460265"/>
    <lineage>
        <taxon>Bacteria</taxon>
        <taxon>Pseudomonadati</taxon>
        <taxon>Pseudomonadota</taxon>
        <taxon>Alphaproteobacteria</taxon>
        <taxon>Hyphomicrobiales</taxon>
        <taxon>Methylobacteriaceae</taxon>
        <taxon>Methylobacterium</taxon>
    </lineage>
</organism>
<protein>
    <submittedName>
        <fullName evidence="2">Putative head morphogenesis protein SPP1 gp7</fullName>
    </submittedName>
</protein>
<evidence type="ECO:0000313" key="3">
    <source>
        <dbReference type="Proteomes" id="UP000008207"/>
    </source>
</evidence>
<sequence>MAASIADLIDAWAPRLQRAFLAAIADIQDKAQIGVIAALLERGDINGAVEAVGLDPVAFRALDATTAQAFEDGGTFTVARFPALRQPNGHRLTIRFDVRNPSAEDWLQDHSSRKVTEIVDDQRVMIRAALTAGMVAGRNPRDVALDLVGRINPATGKREGGTIGLTAHQEEWARRYADQLARLDPAALTRQLRDKRYDGTVRKAIEQGKPLKADQIAKMVLAYRNRALRYRAETIGRTEAMAALHQSQHEATQQAINAGQINPTHVEEIWRTTIDGRERDTHREMNGQRVRRGQPFVSPSGARLRYPGDPQAPAAETVNCRCYVEVKVDYLAGVR</sequence>
<dbReference type="KEGG" id="mno:Mnod_6237"/>
<gene>
    <name evidence="2" type="ordered locus">Mnod_6237</name>
</gene>
<dbReference type="Pfam" id="PF04233">
    <property type="entry name" value="Phage_Mu_F"/>
    <property type="match status" value="1"/>
</dbReference>
<feature type="domain" description="Phage head morphogenesis" evidence="1">
    <location>
        <begin position="201"/>
        <end position="324"/>
    </location>
</feature>
<proteinExistence type="predicted"/>
<accession>B8IAJ8</accession>